<dbReference type="EMBL" id="JAAGMK010000158">
    <property type="protein sequence ID" value="NEB83781.1"/>
    <property type="molecule type" value="Genomic_DNA"/>
</dbReference>
<dbReference type="Pfam" id="PF13365">
    <property type="entry name" value="Trypsin_2"/>
    <property type="match status" value="1"/>
</dbReference>
<dbReference type="Gene3D" id="2.130.10.10">
    <property type="entry name" value="YVTN repeat-like/Quinoprotein amine dehydrogenase"/>
    <property type="match status" value="2"/>
</dbReference>
<dbReference type="Pfam" id="PF20703">
    <property type="entry name" value="nSTAND1"/>
    <property type="match status" value="1"/>
</dbReference>
<dbReference type="InterPro" id="IPR001680">
    <property type="entry name" value="WD40_rpt"/>
</dbReference>
<dbReference type="InterPro" id="IPR043504">
    <property type="entry name" value="Peptidase_S1_PA_chymotrypsin"/>
</dbReference>
<organism evidence="3">
    <name type="scientific">Streptomyces anulatus</name>
    <name type="common">Streptomyces chrysomallus</name>
    <dbReference type="NCBI Taxonomy" id="1892"/>
    <lineage>
        <taxon>Bacteria</taxon>
        <taxon>Bacillati</taxon>
        <taxon>Actinomycetota</taxon>
        <taxon>Actinomycetes</taxon>
        <taxon>Kitasatosporales</taxon>
        <taxon>Streptomycetaceae</taxon>
        <taxon>Streptomyces</taxon>
    </lineage>
</organism>
<comment type="caution">
    <text evidence="3">The sequence shown here is derived from an EMBL/GenBank/DDBJ whole genome shotgun (WGS) entry which is preliminary data.</text>
</comment>
<dbReference type="SMART" id="SM00320">
    <property type="entry name" value="WD40"/>
    <property type="match status" value="4"/>
</dbReference>
<proteinExistence type="predicted"/>
<dbReference type="SUPFAM" id="SSF50494">
    <property type="entry name" value="Trypsin-like serine proteases"/>
    <property type="match status" value="1"/>
</dbReference>
<accession>A0A6G3SLI6</accession>
<evidence type="ECO:0000256" key="1">
    <source>
        <dbReference type="PROSITE-ProRule" id="PRU00221"/>
    </source>
</evidence>
<dbReference type="RefSeq" id="WP_164256819.1">
    <property type="nucleotide sequence ID" value="NZ_JAAGMK010000158.1"/>
</dbReference>
<dbReference type="InterPro" id="IPR009003">
    <property type="entry name" value="Peptidase_S1_PA"/>
</dbReference>
<reference evidence="3" key="1">
    <citation type="submission" date="2020-01" db="EMBL/GenBank/DDBJ databases">
        <title>Insect and environment-associated Actinomycetes.</title>
        <authorList>
            <person name="Currrie C."/>
            <person name="Chevrette M."/>
            <person name="Carlson C."/>
            <person name="Stubbendieck R."/>
            <person name="Wendt-Pienkowski E."/>
        </authorList>
    </citation>
    <scope>NUCLEOTIDE SEQUENCE</scope>
    <source>
        <strain evidence="3">SID505</strain>
    </source>
</reference>
<dbReference type="InterPro" id="IPR015943">
    <property type="entry name" value="WD40/YVTN_repeat-like_dom_sf"/>
</dbReference>
<name>A0A6G3SLI6_STRAQ</name>
<gene>
    <name evidence="3" type="ORF">G3I43_06225</name>
</gene>
<dbReference type="SUPFAM" id="SSF69322">
    <property type="entry name" value="Tricorn protease domain 2"/>
    <property type="match status" value="1"/>
</dbReference>
<feature type="repeat" description="WD" evidence="1">
    <location>
        <begin position="863"/>
        <end position="904"/>
    </location>
</feature>
<sequence>MKGVQGGSEAESVLVSAVVRVRGPAGAIGGAGFLVAPELVLTCAHVVSDALERDRAETVEPGTEVRLDLPLAWSAGAGDRDGAPWSAEVQHWVPIRPDQTGDIAVLRLRQPIPGALPLPLADPRDGVWDHRARAVGFTREAPDGIWQSGTFMGPTGKGWVQLSRAHGEAVHVEGGFSGSPVWDDELGAAVGMMVVAQPVREAQQAFALRTRTLVSEVPELAPVVDPVSPFRGLEPFQESDADVYFGRDDDIERVVTALRGERHAVTVYGPSGCGKSSLALAGAVPRMRRDGYLVLRVNATDVTSARAALATELTEIARSGAYGPPRARNAAEVEAWLADGGLVDTVNRVLGPTAGRLLVVLDQAEALLDGSPAVAEEAARLLSPPSRHSRLRVLITLRADFVGAALNHAHFGSLLKEGVTVPLAPMSRDQLAAVIGEPVERVPAVAYDTGLERRILDDAGGEPGVLPLLGFVLSELWRLKAGGRLLTSVYEEMGGVSGALRRRAEQAWEECVGRKDGAGPAADAEGRTEEALRLLSGLVRVLPGSEAPLRRRLTREEAGEERWRIAEALAERRLLVLRGDPGEAQSVELAHEALISAWPTLAHQVAADEEFLVGRAELGHDLDRWRKADRSPDFLPDGLHLRNLRHRLRDREAELNPEERDFLGRAQRRERARRTGRRVKWTAVALAFALFVGLGTFLLHQSRVGAQQEAEGRSRSLSLLSDQLAQQDPVKAALIAMAAYDVSPTQEARSALLRRYDRSKQDAWVLSGTEGEIADVAASRDGRVVLAGSEQGRATLFLRTAGGRVLREHLRLPELISSPLVSGDGRRIAYTTTDGHLYWREVRAPADGRTPLLGPVSRIADRTFGHGGATEAMDLSQDGRQVATKSYGGEVRVWDLRTKRSRRMPGLLPHTTGIRFGAGTDTLLVSRRTPTADGASVAAVDLRTGAVRELAKGIFHEGGGVLRTSGDGSVVVVCRERGKAGHGAQYRSLRVADGRELNRYDQKDGSCGSVAVDVTGERFAARTASGRWALVPNRPGARATHFTGPEKPEMMVEGLLGAPGAPTVLTWGGNAVTGVVLTRSQTTDASLITNHPVLLDGDLAVVRLGTADADGRTLRENRLAVVGPEGDVVSETALPARDVPAWSNPGFQQNVLAVNEPGTLAANAVGPGKVRIHELPSLKKLADITTAPPPTGGDQDPLSLRFTGDGDELVTLSGDRVEHWHPRDGRRLSPSLDLDRAALTGKEGSGFSVGPYPESGQVTVMAEGTPVLYVVDLRTGEELRELRLRLGTDITSIVRINGGRYAAAYARGGMVELWSAPPGRPPERTVSSLGPLNSGRWTAGVAKDGPRFILANGNTVRFQSVQDPGRFESYDFGKEQEFLAMSRNGRTQLRSVDGSTDVIRLDPSLWKRHLCAVVGRDLTPDERQGLPHDLPERICA</sequence>
<feature type="domain" description="Novel STAND NTPase 1" evidence="2">
    <location>
        <begin position="229"/>
        <end position="632"/>
    </location>
</feature>
<dbReference type="InterPro" id="IPR011047">
    <property type="entry name" value="Quinoprotein_ADH-like_sf"/>
</dbReference>
<protein>
    <submittedName>
        <fullName evidence="3">AAA family ATPase</fullName>
    </submittedName>
</protein>
<evidence type="ECO:0000313" key="3">
    <source>
        <dbReference type="EMBL" id="NEB83781.1"/>
    </source>
</evidence>
<dbReference type="Gene3D" id="3.40.50.300">
    <property type="entry name" value="P-loop containing nucleotide triphosphate hydrolases"/>
    <property type="match status" value="1"/>
</dbReference>
<dbReference type="SUPFAM" id="SSF52540">
    <property type="entry name" value="P-loop containing nucleoside triphosphate hydrolases"/>
    <property type="match status" value="1"/>
</dbReference>
<dbReference type="InterPro" id="IPR027417">
    <property type="entry name" value="P-loop_NTPase"/>
</dbReference>
<keyword evidence="1" id="KW-0853">WD repeat</keyword>
<dbReference type="SUPFAM" id="SSF50998">
    <property type="entry name" value="Quinoprotein alcohol dehydrogenase-like"/>
    <property type="match status" value="1"/>
</dbReference>
<dbReference type="PROSITE" id="PS50082">
    <property type="entry name" value="WD_REPEATS_2"/>
    <property type="match status" value="1"/>
</dbReference>
<dbReference type="InterPro" id="IPR049052">
    <property type="entry name" value="nSTAND1"/>
</dbReference>
<evidence type="ECO:0000259" key="2">
    <source>
        <dbReference type="Pfam" id="PF20703"/>
    </source>
</evidence>
<dbReference type="PROSITE" id="PS50294">
    <property type="entry name" value="WD_REPEATS_REGION"/>
    <property type="match status" value="1"/>
</dbReference>
<dbReference type="Gene3D" id="2.40.10.10">
    <property type="entry name" value="Trypsin-like serine proteases"/>
    <property type="match status" value="2"/>
</dbReference>